<dbReference type="AlphaFoldDB" id="A0A1T4MBK5"/>
<protein>
    <recommendedName>
        <fullName evidence="3">Leucine rich repeat-containing protein</fullName>
    </recommendedName>
</protein>
<dbReference type="RefSeq" id="WP_078933817.1">
    <property type="nucleotide sequence ID" value="NZ_FUWG01000015.1"/>
</dbReference>
<proteinExistence type="predicted"/>
<dbReference type="Proteomes" id="UP000190423">
    <property type="component" value="Unassembled WGS sequence"/>
</dbReference>
<evidence type="ECO:0000313" key="1">
    <source>
        <dbReference type="EMBL" id="SJZ64261.1"/>
    </source>
</evidence>
<dbReference type="GeneID" id="78317197"/>
<dbReference type="InterPro" id="IPR032675">
    <property type="entry name" value="LRR_dom_sf"/>
</dbReference>
<keyword evidence="2" id="KW-1185">Reference proteome</keyword>
<dbReference type="SUPFAM" id="SSF52058">
    <property type="entry name" value="L domain-like"/>
    <property type="match status" value="1"/>
</dbReference>
<name>A0A1T4MBK5_TREPO</name>
<sequence length="233" mass="27560">MKKRFILLITVLSATFFLYAKSVEITFEFADGERLVKEYDDMKTALVIWTGDSDNCIPSKELTNIAGLENWEMLQAIEWYGIRYYGDWSFLKDIKNLKGIFVSYFRGKSLRFLEDLSDLEYIELKVSIDKKDSEEFEKEAVDLSKLTKIQKISIRANYFEKNTHSDNRLTRIPNFINVQNRPALDINNNHIKKLTRYDKKLLRQYSKVYLYSNPLSADKEKVEKELKGIEFVW</sequence>
<evidence type="ECO:0000313" key="2">
    <source>
        <dbReference type="Proteomes" id="UP000190423"/>
    </source>
</evidence>
<reference evidence="1 2" key="1">
    <citation type="submission" date="2017-02" db="EMBL/GenBank/DDBJ databases">
        <authorList>
            <person name="Peterson S.W."/>
        </authorList>
    </citation>
    <scope>NUCLEOTIDE SEQUENCE [LARGE SCALE GENOMIC DNA]</scope>
    <source>
        <strain evidence="1 2">ATCC BAA-908</strain>
    </source>
</reference>
<organism evidence="1 2">
    <name type="scientific">Treponema porcinum</name>
    <dbReference type="NCBI Taxonomy" id="261392"/>
    <lineage>
        <taxon>Bacteria</taxon>
        <taxon>Pseudomonadati</taxon>
        <taxon>Spirochaetota</taxon>
        <taxon>Spirochaetia</taxon>
        <taxon>Spirochaetales</taxon>
        <taxon>Treponemataceae</taxon>
        <taxon>Treponema</taxon>
    </lineage>
</organism>
<accession>A0A1T4MBK5</accession>
<dbReference type="EMBL" id="FUWG01000015">
    <property type="protein sequence ID" value="SJZ64261.1"/>
    <property type="molecule type" value="Genomic_DNA"/>
</dbReference>
<evidence type="ECO:0008006" key="3">
    <source>
        <dbReference type="Google" id="ProtNLM"/>
    </source>
</evidence>
<gene>
    <name evidence="1" type="ORF">SAMN02745149_01919</name>
</gene>
<dbReference type="Gene3D" id="3.80.10.10">
    <property type="entry name" value="Ribonuclease Inhibitor"/>
    <property type="match status" value="1"/>
</dbReference>